<dbReference type="SUPFAM" id="SSF103515">
    <property type="entry name" value="Autotransporter"/>
    <property type="match status" value="1"/>
</dbReference>
<accession>A0A4U9HED0</accession>
<dbReference type="EC" id="3.1.1.3" evidence="3"/>
<dbReference type="InterPro" id="IPR005546">
    <property type="entry name" value="Autotransporte_beta"/>
</dbReference>
<reference evidence="3 4" key="1">
    <citation type="submission" date="2019-05" db="EMBL/GenBank/DDBJ databases">
        <authorList>
            <consortium name="Pathogen Informatics"/>
        </authorList>
    </citation>
    <scope>NUCLEOTIDE SEQUENCE [LARGE SCALE GENOMIC DNA]</scope>
    <source>
        <strain evidence="3 4">NCTC13032</strain>
    </source>
</reference>
<organism evidence="3 4">
    <name type="scientific">Leclercia adecarboxylata</name>
    <dbReference type="NCBI Taxonomy" id="83655"/>
    <lineage>
        <taxon>Bacteria</taxon>
        <taxon>Pseudomonadati</taxon>
        <taxon>Pseudomonadota</taxon>
        <taxon>Gammaproteobacteria</taxon>
        <taxon>Enterobacterales</taxon>
        <taxon>Enterobacteriaceae</taxon>
        <taxon>Leclercia</taxon>
    </lineage>
</organism>
<evidence type="ECO:0000256" key="1">
    <source>
        <dbReference type="SAM" id="SignalP"/>
    </source>
</evidence>
<dbReference type="STRING" id="83655.APT61_21310"/>
<evidence type="ECO:0000313" key="3">
    <source>
        <dbReference type="EMBL" id="VTP62250.1"/>
    </source>
</evidence>
<feature type="domain" description="Autotransporter" evidence="2">
    <location>
        <begin position="89"/>
        <end position="202"/>
    </location>
</feature>
<dbReference type="Pfam" id="PF03797">
    <property type="entry name" value="Autotransporter"/>
    <property type="match status" value="1"/>
</dbReference>
<dbReference type="Proteomes" id="UP000310719">
    <property type="component" value="Chromosome"/>
</dbReference>
<dbReference type="AlphaFoldDB" id="A0A4U9HED0"/>
<dbReference type="Gene3D" id="2.40.128.130">
    <property type="entry name" value="Autotransporter beta-domain"/>
    <property type="match status" value="1"/>
</dbReference>
<dbReference type="InterPro" id="IPR036709">
    <property type="entry name" value="Autotransporte_beta_dom_sf"/>
</dbReference>
<proteinExistence type="predicted"/>
<feature type="chain" id="PRO_5020623079" evidence="1">
    <location>
        <begin position="30"/>
        <end position="238"/>
    </location>
</feature>
<evidence type="ECO:0000313" key="4">
    <source>
        <dbReference type="Proteomes" id="UP000310719"/>
    </source>
</evidence>
<sequence length="238" mass="26569">MIIKKISGRHAVGLVSFVACLLTGNTANAWQQEYIVSDTKSNTTERYTWDDDHPPRYEDILKERILSSQNMPGLALTLPDTSPTDATSTMSVGWSIPIIRRVTTGPVAAWHYDGSTPNMYNEFGDSVNTQSLTDPLWHASVSTLGWRVDTRLGDVRPWAQISYNQQFGDNQWKTQSGLGRLTPSTQYGNWMDVTVGADMLINPPIWPPMRQCRRPRICPPGKIISIRLVSAPGSEYSA</sequence>
<protein>
    <submittedName>
        <fullName evidence="3">Lipase 1</fullName>
        <ecNumber evidence="3">3.1.1.3</ecNumber>
    </submittedName>
</protein>
<keyword evidence="3" id="KW-0378">Hydrolase</keyword>
<feature type="signal peptide" evidence="1">
    <location>
        <begin position="1"/>
        <end position="29"/>
    </location>
</feature>
<dbReference type="EMBL" id="LR590464">
    <property type="protein sequence ID" value="VTP62250.1"/>
    <property type="molecule type" value="Genomic_DNA"/>
</dbReference>
<keyword evidence="1" id="KW-0732">Signal</keyword>
<gene>
    <name evidence="3" type="primary">lip-1</name>
    <name evidence="3" type="ORF">NCTC13032_00241</name>
</gene>
<name>A0A4U9HED0_9ENTR</name>
<dbReference type="PROSITE" id="PS51257">
    <property type="entry name" value="PROKAR_LIPOPROTEIN"/>
    <property type="match status" value="1"/>
</dbReference>
<evidence type="ECO:0000259" key="2">
    <source>
        <dbReference type="Pfam" id="PF03797"/>
    </source>
</evidence>
<dbReference type="GO" id="GO:0004806">
    <property type="term" value="F:triacylglycerol lipase activity"/>
    <property type="evidence" value="ECO:0007669"/>
    <property type="project" value="UniProtKB-EC"/>
</dbReference>